<evidence type="ECO:0000256" key="7">
    <source>
        <dbReference type="SAM" id="Phobius"/>
    </source>
</evidence>
<dbReference type="SMART" id="SM00388">
    <property type="entry name" value="HisKA"/>
    <property type="match status" value="1"/>
</dbReference>
<feature type="transmembrane region" description="Helical" evidence="7">
    <location>
        <begin position="170"/>
        <end position="190"/>
    </location>
</feature>
<accession>A0A2S7DMD9</accession>
<dbReference type="GO" id="GO:0000155">
    <property type="term" value="F:phosphorelay sensor kinase activity"/>
    <property type="evidence" value="ECO:0007669"/>
    <property type="project" value="InterPro"/>
</dbReference>
<evidence type="ECO:0000259" key="8">
    <source>
        <dbReference type="PROSITE" id="PS50109"/>
    </source>
</evidence>
<dbReference type="InterPro" id="IPR001789">
    <property type="entry name" value="Sig_transdc_resp-reg_receiver"/>
</dbReference>
<dbReference type="CDD" id="cd17546">
    <property type="entry name" value="REC_hyHK_CKI1_RcsC-like"/>
    <property type="match status" value="1"/>
</dbReference>
<feature type="domain" description="Response regulatory" evidence="9">
    <location>
        <begin position="459"/>
        <end position="574"/>
    </location>
</feature>
<keyword evidence="7" id="KW-0472">Membrane</keyword>
<dbReference type="EMBL" id="MDEH01000001">
    <property type="protein sequence ID" value="PPU74962.1"/>
    <property type="molecule type" value="Genomic_DNA"/>
</dbReference>
<dbReference type="PANTHER" id="PTHR43047">
    <property type="entry name" value="TWO-COMPONENT HISTIDINE PROTEIN KINASE"/>
    <property type="match status" value="1"/>
</dbReference>
<keyword evidence="5 10" id="KW-0418">Kinase</keyword>
<evidence type="ECO:0000313" key="10">
    <source>
        <dbReference type="EMBL" id="PPU74962.1"/>
    </source>
</evidence>
<dbReference type="EC" id="2.7.13.3" evidence="2"/>
<feature type="transmembrane region" description="Helical" evidence="7">
    <location>
        <begin position="94"/>
        <end position="112"/>
    </location>
</feature>
<evidence type="ECO:0000256" key="2">
    <source>
        <dbReference type="ARBA" id="ARBA00012438"/>
    </source>
</evidence>
<dbReference type="SMART" id="SM00387">
    <property type="entry name" value="HATPase_c"/>
    <property type="match status" value="1"/>
</dbReference>
<proteinExistence type="predicted"/>
<dbReference type="InterPro" id="IPR005467">
    <property type="entry name" value="His_kinase_dom"/>
</dbReference>
<dbReference type="SUPFAM" id="SSF55874">
    <property type="entry name" value="ATPase domain of HSP90 chaperone/DNA topoisomerase II/histidine kinase"/>
    <property type="match status" value="1"/>
</dbReference>
<dbReference type="Pfam" id="PF02518">
    <property type="entry name" value="HATPase_c"/>
    <property type="match status" value="1"/>
</dbReference>
<dbReference type="InterPro" id="IPR003594">
    <property type="entry name" value="HATPase_dom"/>
</dbReference>
<dbReference type="Gene3D" id="3.30.565.10">
    <property type="entry name" value="Histidine kinase-like ATPase, C-terminal domain"/>
    <property type="match status" value="1"/>
</dbReference>
<organism evidence="10 11">
    <name type="scientific">Xanthomonas melonis</name>
    <dbReference type="NCBI Taxonomy" id="56456"/>
    <lineage>
        <taxon>Bacteria</taxon>
        <taxon>Pseudomonadati</taxon>
        <taxon>Pseudomonadota</taxon>
        <taxon>Gammaproteobacteria</taxon>
        <taxon>Lysobacterales</taxon>
        <taxon>Lysobacteraceae</taxon>
        <taxon>Xanthomonas</taxon>
    </lineage>
</organism>
<feature type="modified residue" description="4-aspartylphosphate" evidence="6">
    <location>
        <position position="508"/>
    </location>
</feature>
<feature type="transmembrane region" description="Helical" evidence="7">
    <location>
        <begin position="68"/>
        <end position="87"/>
    </location>
</feature>
<keyword evidence="7" id="KW-0812">Transmembrane</keyword>
<dbReference type="SUPFAM" id="SSF47384">
    <property type="entry name" value="Homodimeric domain of signal transducing histidine kinase"/>
    <property type="match status" value="1"/>
</dbReference>
<dbReference type="RefSeq" id="WP_104585196.1">
    <property type="nucleotide sequence ID" value="NZ_JAJGQH010000024.1"/>
</dbReference>
<evidence type="ECO:0000259" key="9">
    <source>
        <dbReference type="PROSITE" id="PS50110"/>
    </source>
</evidence>
<dbReference type="Pfam" id="PF00512">
    <property type="entry name" value="HisKA"/>
    <property type="match status" value="1"/>
</dbReference>
<dbReference type="Gene3D" id="3.40.50.2300">
    <property type="match status" value="1"/>
</dbReference>
<dbReference type="OrthoDB" id="9797243at2"/>
<sequence>MPSTSHRAAPGLIPAARQLRNDRLVRLLESFLEYRACVGRAIVQTIVMLWCLGWLYGPQPVLVKDAHAVFPTAVALWIISVTWMVLVRRKRIPQWEWLDAAGFAMSLLFIGIQTSLAFILLMSLNAFLPFITIAAVARYGQRATFPVLLSTFVLMLVTAPDGYWLSRPAYFVYAVALSMVLPLLVSRIVIAMQEVALQALASRDAQSRFISTMNHELRTPLNAVINCAQLIDTTAMPAEQRDLMQAVTVNATALRHRVNEVLDVASIDGGRLQLHSKPLNMLDVLTTVRAVCATAASTKGVTLSVRLEAAQTPYLLGDEGRIEQVITNLVVNAIKFTPAGGAVDLLIEASLTQQRWTIEVIVTDTGIGVPDDSKAYIFTPFTQLSTGFGRTEGGVGLGLYIALSVSEAMGGSLTVSDNPAGGSIFRWIFELPAAAADSSRAGDLRDALAEHARTVTSLHCLVFEDMDTNRLVIGNLLNRAGHRVSFHADGNDAVQRIFEAAPDIVFLDLHMPGTSGWDALVQARDAMATLPPIIVLTADTRTDSMREAAAAGVAGYLSKPINAHELLALLARHAQQRAH</sequence>
<dbReference type="PANTHER" id="PTHR43047:SF64">
    <property type="entry name" value="HISTIDINE KINASE CONTAINING CHEY-HOMOLOGOUS RECEIVER DOMAIN AND PAS DOMAIN-RELATED"/>
    <property type="match status" value="1"/>
</dbReference>
<feature type="transmembrane region" description="Helical" evidence="7">
    <location>
        <begin position="37"/>
        <end position="56"/>
    </location>
</feature>
<dbReference type="InterPro" id="IPR004358">
    <property type="entry name" value="Sig_transdc_His_kin-like_C"/>
</dbReference>
<dbReference type="InterPro" id="IPR003661">
    <property type="entry name" value="HisK_dim/P_dom"/>
</dbReference>
<dbReference type="AlphaFoldDB" id="A0A2S7DMD9"/>
<feature type="transmembrane region" description="Helical" evidence="7">
    <location>
        <begin position="144"/>
        <end position="164"/>
    </location>
</feature>
<dbReference type="Pfam" id="PF00072">
    <property type="entry name" value="Response_reg"/>
    <property type="match status" value="1"/>
</dbReference>
<comment type="caution">
    <text evidence="10">The sequence shown here is derived from an EMBL/GenBank/DDBJ whole genome shotgun (WGS) entry which is preliminary data.</text>
</comment>
<keyword evidence="3 6" id="KW-0597">Phosphoprotein</keyword>
<evidence type="ECO:0000256" key="5">
    <source>
        <dbReference type="ARBA" id="ARBA00022777"/>
    </source>
</evidence>
<reference evidence="10 11" key="1">
    <citation type="submission" date="2016-08" db="EMBL/GenBank/DDBJ databases">
        <authorList>
            <person name="Seilhamer J.J."/>
        </authorList>
    </citation>
    <scope>NUCLEOTIDE SEQUENCE [LARGE SCALE GENOMIC DNA]</scope>
    <source>
        <strain evidence="10 11">CFBP4644</strain>
    </source>
</reference>
<evidence type="ECO:0000313" key="11">
    <source>
        <dbReference type="Proteomes" id="UP000239865"/>
    </source>
</evidence>
<dbReference type="Proteomes" id="UP000239865">
    <property type="component" value="Unassembled WGS sequence"/>
</dbReference>
<evidence type="ECO:0000256" key="3">
    <source>
        <dbReference type="ARBA" id="ARBA00022553"/>
    </source>
</evidence>
<comment type="catalytic activity">
    <reaction evidence="1">
        <text>ATP + protein L-histidine = ADP + protein N-phospho-L-histidine.</text>
        <dbReference type="EC" id="2.7.13.3"/>
    </reaction>
</comment>
<dbReference type="InterPro" id="IPR036890">
    <property type="entry name" value="HATPase_C_sf"/>
</dbReference>
<dbReference type="InterPro" id="IPR011006">
    <property type="entry name" value="CheY-like_superfamily"/>
</dbReference>
<keyword evidence="4" id="KW-0808">Transferase</keyword>
<protein>
    <recommendedName>
        <fullName evidence="2">histidine kinase</fullName>
        <ecNumber evidence="2">2.7.13.3</ecNumber>
    </recommendedName>
</protein>
<name>A0A2S7DMD9_9XANT</name>
<dbReference type="SMART" id="SM00448">
    <property type="entry name" value="REC"/>
    <property type="match status" value="1"/>
</dbReference>
<feature type="domain" description="Histidine kinase" evidence="8">
    <location>
        <begin position="212"/>
        <end position="433"/>
    </location>
</feature>
<evidence type="ECO:0000256" key="1">
    <source>
        <dbReference type="ARBA" id="ARBA00000085"/>
    </source>
</evidence>
<evidence type="ECO:0000256" key="6">
    <source>
        <dbReference type="PROSITE-ProRule" id="PRU00169"/>
    </source>
</evidence>
<dbReference type="PROSITE" id="PS50110">
    <property type="entry name" value="RESPONSE_REGULATORY"/>
    <property type="match status" value="1"/>
</dbReference>
<dbReference type="SUPFAM" id="SSF52172">
    <property type="entry name" value="CheY-like"/>
    <property type="match status" value="1"/>
</dbReference>
<dbReference type="CDD" id="cd00082">
    <property type="entry name" value="HisKA"/>
    <property type="match status" value="1"/>
</dbReference>
<gene>
    <name evidence="10" type="ORF">XmelCFBP4644_03420</name>
</gene>
<evidence type="ECO:0000256" key="4">
    <source>
        <dbReference type="ARBA" id="ARBA00022679"/>
    </source>
</evidence>
<dbReference type="PRINTS" id="PR00344">
    <property type="entry name" value="BCTRLSENSOR"/>
</dbReference>
<dbReference type="Gene3D" id="1.10.287.130">
    <property type="match status" value="1"/>
</dbReference>
<dbReference type="PROSITE" id="PS50109">
    <property type="entry name" value="HIS_KIN"/>
    <property type="match status" value="1"/>
</dbReference>
<dbReference type="InterPro" id="IPR036097">
    <property type="entry name" value="HisK_dim/P_sf"/>
</dbReference>
<keyword evidence="7" id="KW-1133">Transmembrane helix</keyword>